<feature type="binding site" evidence="1">
    <location>
        <position position="234"/>
    </location>
    <ligand>
        <name>Zn(2+)</name>
        <dbReference type="ChEBI" id="CHEBI:29105"/>
    </ligand>
</feature>
<keyword evidence="2" id="KW-0732">Signal</keyword>
<feature type="binding site" evidence="1">
    <location>
        <position position="237"/>
    </location>
    <ligand>
        <name>Zn(2+)</name>
        <dbReference type="ChEBI" id="CHEBI:29105"/>
    </ligand>
</feature>
<dbReference type="GO" id="GO:0071555">
    <property type="term" value="P:cell wall organization"/>
    <property type="evidence" value="ECO:0007669"/>
    <property type="project" value="UniProtKB-KW"/>
</dbReference>
<evidence type="ECO:0000313" key="6">
    <source>
        <dbReference type="Proteomes" id="UP000178162"/>
    </source>
</evidence>
<comment type="similarity">
    <text evidence="1">Belongs to the MurCDEF family. MurT subfamily.</text>
</comment>
<dbReference type="Pfam" id="PF08353">
    <property type="entry name" value="MurT_C"/>
    <property type="match status" value="1"/>
</dbReference>
<feature type="chain" id="PRO_5009581197" description="Lipid II isoglutaminyl synthase (glutamine-hydrolyzing) subunit MurT" evidence="2">
    <location>
        <begin position="29"/>
        <end position="460"/>
    </location>
</feature>
<evidence type="ECO:0000313" key="5">
    <source>
        <dbReference type="EMBL" id="OGY25205.1"/>
    </source>
</evidence>
<proteinExistence type="inferred from homology"/>
<evidence type="ECO:0000259" key="3">
    <source>
        <dbReference type="Pfam" id="PF08245"/>
    </source>
</evidence>
<evidence type="ECO:0000256" key="2">
    <source>
        <dbReference type="SAM" id="SignalP"/>
    </source>
</evidence>
<dbReference type="InterPro" id="IPR043703">
    <property type="entry name" value="Lipid_II_synth_MurT"/>
</dbReference>
<keyword evidence="1" id="KW-0067">ATP-binding</keyword>
<keyword evidence="1" id="KW-0862">Zinc</keyword>
<dbReference type="GO" id="GO:0009252">
    <property type="term" value="P:peptidoglycan biosynthetic process"/>
    <property type="evidence" value="ECO:0007669"/>
    <property type="project" value="UniProtKB-UniRule"/>
</dbReference>
<name>A0A1G1WC03_9BACT</name>
<accession>A0A1G1WC03</accession>
<dbReference type="GO" id="GO:0005524">
    <property type="term" value="F:ATP binding"/>
    <property type="evidence" value="ECO:0007669"/>
    <property type="project" value="UniProtKB-UniRule"/>
</dbReference>
<comment type="catalytic activity">
    <reaction evidence="1">
        <text>beta-D-GlcNAc-(1-&gt;4)-Mur2Ac(oyl-L-Ala-gamma-D-Glu-L-Lys-D-Ala-D-Ala)-di-trans,octa-cis-undecaprenyl diphosphate + L-glutamine + ATP + H2O = beta-D-GlcNAc-(1-&gt;4)-Mur2Ac(oyl-L-Ala-D-isoglutaminyl-L-Lys-D-Ala-D-Ala)-di-trans,octa-cis-undecaprenyl diphosphate + L-glutamate + ADP + phosphate + H(+)</text>
        <dbReference type="Rhea" id="RHEA:57928"/>
        <dbReference type="ChEBI" id="CHEBI:15377"/>
        <dbReference type="ChEBI" id="CHEBI:15378"/>
        <dbReference type="ChEBI" id="CHEBI:29985"/>
        <dbReference type="ChEBI" id="CHEBI:30616"/>
        <dbReference type="ChEBI" id="CHEBI:43474"/>
        <dbReference type="ChEBI" id="CHEBI:58359"/>
        <dbReference type="ChEBI" id="CHEBI:60033"/>
        <dbReference type="ChEBI" id="CHEBI:62233"/>
        <dbReference type="ChEBI" id="CHEBI:456216"/>
        <dbReference type="EC" id="6.3.5.13"/>
    </reaction>
</comment>
<dbReference type="HAMAP" id="MF_02214">
    <property type="entry name" value="Lipid_II_synth_MurT"/>
    <property type="match status" value="1"/>
</dbReference>
<comment type="function">
    <text evidence="1">The lipid II isoglutaminyl synthase complex catalyzes the formation of alpha-D-isoglutamine in the cell wall lipid II stem peptide. The MurT subunit catalyzes the ATP-dependent amidation of D-glutamate residue of lipid II, converting it to an isoglutamine residue.</text>
</comment>
<feature type="signal peptide" evidence="2">
    <location>
        <begin position="1"/>
        <end position="28"/>
    </location>
</feature>
<dbReference type="GO" id="GO:0008360">
    <property type="term" value="P:regulation of cell shape"/>
    <property type="evidence" value="ECO:0007669"/>
    <property type="project" value="UniProtKB-KW"/>
</dbReference>
<dbReference type="InterPro" id="IPR036565">
    <property type="entry name" value="Mur-like_cat_sf"/>
</dbReference>
<keyword evidence="1" id="KW-0133">Cell shape</keyword>
<keyword evidence="1" id="KW-0547">Nucleotide-binding</keyword>
<dbReference type="InterPro" id="IPR013564">
    <property type="entry name" value="MurT_C"/>
</dbReference>
<comment type="catalytic activity">
    <reaction evidence="1">
        <text>beta-D-GlcNAc-(1-&gt;4)-Mur2Ac(oyl-L-Ala-gamma-D-Glu-L-Lys-D-Ala-D-Ala)-di-trans,octa-cis-undecaprenyl diphosphate + ATP = beta-D-GlcNAc-(1-&gt;4)-Mur2Ac(oyl-L-Ala-gamma-D-O-P-Glu-L-Lys-D-Ala-D-Ala)-di-trans,octa-cis-undecaprenyl diphosphate + ADP</text>
        <dbReference type="Rhea" id="RHEA:59488"/>
        <dbReference type="ChEBI" id="CHEBI:30616"/>
        <dbReference type="ChEBI" id="CHEBI:60033"/>
        <dbReference type="ChEBI" id="CHEBI:143132"/>
        <dbReference type="ChEBI" id="CHEBI:456216"/>
    </reaction>
</comment>
<organism evidence="5 6">
    <name type="scientific">Candidatus Woykebacteria bacterium RBG_16_39_9b</name>
    <dbReference type="NCBI Taxonomy" id="1802595"/>
    <lineage>
        <taxon>Bacteria</taxon>
        <taxon>Candidatus Woykeibacteriota</taxon>
    </lineage>
</organism>
<sequence length="460" mass="51186">MFAKTITAITAAKTVRLFLRIFGGGATAAPGLIAERIDPTILSRLTFRLPKKVIITGTNGKTTTSRILSTILSFNGIKTIHNREGSNLTRGIVSTLIEKSNLLASSEADIGVFEVDEATLPEAVSKINPDVIVINNLFRDQLDRYGEVDKIYKRWSEVLVGLPSNTTIILNSDDPSVAELGNSTKAKTLYFGIEDEKMSLLRLPHASDFISCLSCGYELKFDHIYLSHLGKYLCNNCGLKRPKPTYFAHSIKFLGSEGSVAKINTPQGRFDISAQIPGLYNLYNIIAAVTAAISLGIKVENIEKSLRDYKSAFGRAEKLEINGKSIFVFLAKNPTGFNEVIRTVFWDKERKNVFLIINDLIADGTDVSWLWDVDFELLKHKVDQVWVSGLRAADMSLRLKYADIAVDSSNVNEDIEESLEQALKKLKTGETLYIFPTYTALLNLQKILRSKKVTGAFWEN</sequence>
<keyword evidence="1" id="KW-0573">Peptidoglycan synthesis</keyword>
<feature type="binding site" evidence="1">
    <location>
        <position position="212"/>
    </location>
    <ligand>
        <name>Zn(2+)</name>
        <dbReference type="ChEBI" id="CHEBI:29105"/>
    </ligand>
</feature>
<dbReference type="GO" id="GO:0008270">
    <property type="term" value="F:zinc ion binding"/>
    <property type="evidence" value="ECO:0007669"/>
    <property type="project" value="UniProtKB-UniRule"/>
</dbReference>
<dbReference type="Proteomes" id="UP000178162">
    <property type="component" value="Unassembled WGS sequence"/>
</dbReference>
<dbReference type="UniPathway" id="UPA00219"/>
<dbReference type="SUPFAM" id="SSF53623">
    <property type="entry name" value="MurD-like peptide ligases, catalytic domain"/>
    <property type="match status" value="1"/>
</dbReference>
<dbReference type="STRING" id="1802595.A2134_00680"/>
<reference evidence="5 6" key="1">
    <citation type="journal article" date="2016" name="Nat. Commun.">
        <title>Thousands of microbial genomes shed light on interconnected biogeochemical processes in an aquifer system.</title>
        <authorList>
            <person name="Anantharaman K."/>
            <person name="Brown C.T."/>
            <person name="Hug L.A."/>
            <person name="Sharon I."/>
            <person name="Castelle C.J."/>
            <person name="Probst A.J."/>
            <person name="Thomas B.C."/>
            <person name="Singh A."/>
            <person name="Wilkins M.J."/>
            <person name="Karaoz U."/>
            <person name="Brodie E.L."/>
            <person name="Williams K.H."/>
            <person name="Hubbard S.S."/>
            <person name="Banfield J.F."/>
        </authorList>
    </citation>
    <scope>NUCLEOTIDE SEQUENCE [LARGE SCALE GENOMIC DNA]</scope>
</reference>
<keyword evidence="1" id="KW-0436">Ligase</keyword>
<feature type="binding site" evidence="1">
    <location>
        <position position="215"/>
    </location>
    <ligand>
        <name>Zn(2+)</name>
        <dbReference type="ChEBI" id="CHEBI:29105"/>
    </ligand>
</feature>
<comment type="catalytic activity">
    <reaction evidence="1">
        <text>beta-D-GlcNAc-(1-&gt;4)-Mur2Ac(oyl-L-Ala-gamma-D-O-P-Glu-L-Lys-D-Ala-D-Ala)-di-trans,octa-cis-undecaprenyl diphosphate + NH4(+) = beta-D-GlcNAc-(1-&gt;4)-Mur2Ac(oyl-L-Ala-D-isoglutaminyl-L-Lys-D-Ala-D-Ala)-di-trans,octa-cis-undecaprenyl diphosphate + phosphate + H(+)</text>
        <dbReference type="Rhea" id="RHEA:57932"/>
        <dbReference type="ChEBI" id="CHEBI:15378"/>
        <dbReference type="ChEBI" id="CHEBI:28938"/>
        <dbReference type="ChEBI" id="CHEBI:43474"/>
        <dbReference type="ChEBI" id="CHEBI:62233"/>
        <dbReference type="ChEBI" id="CHEBI:143132"/>
    </reaction>
</comment>
<evidence type="ECO:0000259" key="4">
    <source>
        <dbReference type="Pfam" id="PF08353"/>
    </source>
</evidence>
<dbReference type="GO" id="GO:0016881">
    <property type="term" value="F:acid-amino acid ligase activity"/>
    <property type="evidence" value="ECO:0007669"/>
    <property type="project" value="InterPro"/>
</dbReference>
<feature type="active site" evidence="1">
    <location>
        <position position="366"/>
    </location>
</feature>
<dbReference type="InterPro" id="IPR013221">
    <property type="entry name" value="Mur_ligase_cen"/>
</dbReference>
<protein>
    <recommendedName>
        <fullName evidence="1">Lipid II isoglutaminyl synthase (glutamine-hydrolyzing) subunit MurT</fullName>
        <ecNumber evidence="1">6.3.5.13</ecNumber>
    </recommendedName>
</protein>
<comment type="caution">
    <text evidence="5">The sequence shown here is derived from an EMBL/GenBank/DDBJ whole genome shotgun (WGS) entry which is preliminary data.</text>
</comment>
<gene>
    <name evidence="1" type="primary">murT</name>
    <name evidence="5" type="ORF">A2134_00680</name>
</gene>
<dbReference type="GO" id="GO:0140282">
    <property type="term" value="F:carbon-nitrogen ligase activity on lipid II"/>
    <property type="evidence" value="ECO:0007669"/>
    <property type="project" value="UniProtKB-UniRule"/>
</dbReference>
<dbReference type="AlphaFoldDB" id="A0A1G1WC03"/>
<feature type="domain" description="Lipid II isoglutaminyl synthase (glutamine-hydrolyzing) subunit MurT C-terminal" evidence="4">
    <location>
        <begin position="330"/>
        <end position="441"/>
    </location>
</feature>
<keyword evidence="1" id="KW-0479">Metal-binding</keyword>
<evidence type="ECO:0000256" key="1">
    <source>
        <dbReference type="HAMAP-Rule" id="MF_02214"/>
    </source>
</evidence>
<feature type="domain" description="Mur ligase central" evidence="3">
    <location>
        <begin position="55"/>
        <end position="203"/>
    </location>
</feature>
<dbReference type="PANTHER" id="PTHR23135:SF7">
    <property type="entry name" value="LIPID II ISOGLUTAMINYL SYNTHASE (GLUTAMINE-HYDROLYZING) SUBUNIT MURT"/>
    <property type="match status" value="1"/>
</dbReference>
<keyword evidence="1" id="KW-0961">Cell wall biogenesis/degradation</keyword>
<dbReference type="PANTHER" id="PTHR23135">
    <property type="entry name" value="MUR LIGASE FAMILY MEMBER"/>
    <property type="match status" value="1"/>
</dbReference>
<comment type="pathway">
    <text evidence="1">Cell wall biogenesis; peptidoglycan biosynthesis.</text>
</comment>
<dbReference type="EMBL" id="MHCR01000021">
    <property type="protein sequence ID" value="OGY25205.1"/>
    <property type="molecule type" value="Genomic_DNA"/>
</dbReference>
<dbReference type="Pfam" id="PF08245">
    <property type="entry name" value="Mur_ligase_M"/>
    <property type="match status" value="1"/>
</dbReference>
<dbReference type="Gene3D" id="3.40.1190.10">
    <property type="entry name" value="Mur-like, catalytic domain"/>
    <property type="match status" value="1"/>
</dbReference>
<dbReference type="EC" id="6.3.5.13" evidence="1"/>
<comment type="subunit">
    <text evidence="1">Forms a heterodimer with GatD.</text>
</comment>